<gene>
    <name evidence="2" type="ORF">EBBID32_13730</name>
</gene>
<keyword evidence="1" id="KW-1133">Transmembrane helix</keyword>
<evidence type="ECO:0000313" key="3">
    <source>
        <dbReference type="Proteomes" id="UP000013201"/>
    </source>
</evidence>
<reference evidence="2 3" key="1">
    <citation type="submission" date="2013-03" db="EMBL/GenBank/DDBJ databases">
        <authorList>
            <person name="Le V."/>
        </authorList>
    </citation>
    <scope>NUCLEOTIDE SEQUENCE [LARGE SCALE GENOMIC DNA]</scope>
    <source>
        <strain evidence="2 3">BiD32</strain>
    </source>
</reference>
<feature type="transmembrane region" description="Helical" evidence="1">
    <location>
        <begin position="6"/>
        <end position="24"/>
    </location>
</feature>
<name>N1MJV3_9SPHN</name>
<sequence length="81" mass="8844">MPGYVLIVDIFGAMLAFAGFSMAFRQRAVRRLIGRPSPPATSIARANNEDDPITYILRIAGIMIMVFGIVMGGMVTLVNLR</sequence>
<keyword evidence="3" id="KW-1185">Reference proteome</keyword>
<evidence type="ECO:0000256" key="1">
    <source>
        <dbReference type="SAM" id="Phobius"/>
    </source>
</evidence>
<organism evidence="2 3">
    <name type="scientific">Sphingobium indicum BiD32</name>
    <dbReference type="NCBI Taxonomy" id="1301087"/>
    <lineage>
        <taxon>Bacteria</taxon>
        <taxon>Pseudomonadati</taxon>
        <taxon>Pseudomonadota</taxon>
        <taxon>Alphaproteobacteria</taxon>
        <taxon>Sphingomonadales</taxon>
        <taxon>Sphingomonadaceae</taxon>
        <taxon>Sphingobium</taxon>
    </lineage>
</organism>
<dbReference type="EMBL" id="CAVK010000061">
    <property type="protein sequence ID" value="CCW17034.1"/>
    <property type="molecule type" value="Genomic_DNA"/>
</dbReference>
<keyword evidence="1" id="KW-0812">Transmembrane</keyword>
<protein>
    <submittedName>
        <fullName evidence="2">Uncharacterized protein</fullName>
    </submittedName>
</protein>
<keyword evidence="1" id="KW-0472">Membrane</keyword>
<dbReference type="Proteomes" id="UP000013201">
    <property type="component" value="Unassembled WGS sequence"/>
</dbReference>
<comment type="caution">
    <text evidence="2">The sequence shown here is derived from an EMBL/GenBank/DDBJ whole genome shotgun (WGS) entry which is preliminary data.</text>
</comment>
<feature type="transmembrane region" description="Helical" evidence="1">
    <location>
        <begin position="55"/>
        <end position="78"/>
    </location>
</feature>
<dbReference type="OrthoDB" id="7510659at2"/>
<reference evidence="3" key="2">
    <citation type="submission" date="2013-04" db="EMBL/GenBank/DDBJ databases">
        <title>Bisphenol A degrading Sphingobium sp. strain BiD32.</title>
        <authorList>
            <person name="Nielsen J.L."/>
            <person name="Zhou N.A."/>
            <person name="Kjeldal H."/>
        </authorList>
    </citation>
    <scope>NUCLEOTIDE SEQUENCE [LARGE SCALE GENOMIC DNA]</scope>
    <source>
        <strain evidence="3">BiD32</strain>
    </source>
</reference>
<proteinExistence type="predicted"/>
<evidence type="ECO:0000313" key="2">
    <source>
        <dbReference type="EMBL" id="CCW17034.1"/>
    </source>
</evidence>
<dbReference type="AlphaFoldDB" id="N1MJV3"/>
<dbReference type="RefSeq" id="WP_006952812.1">
    <property type="nucleotide sequence ID" value="NZ_CAVK010000061.1"/>
</dbReference>
<accession>N1MJV3</accession>